<name>A0A4Y2G8G1_ARAVE</name>
<organism evidence="1 2">
    <name type="scientific">Araneus ventricosus</name>
    <name type="common">Orbweaver spider</name>
    <name type="synonym">Epeira ventricosa</name>
    <dbReference type="NCBI Taxonomy" id="182803"/>
    <lineage>
        <taxon>Eukaryota</taxon>
        <taxon>Metazoa</taxon>
        <taxon>Ecdysozoa</taxon>
        <taxon>Arthropoda</taxon>
        <taxon>Chelicerata</taxon>
        <taxon>Arachnida</taxon>
        <taxon>Araneae</taxon>
        <taxon>Araneomorphae</taxon>
        <taxon>Entelegynae</taxon>
        <taxon>Araneoidea</taxon>
        <taxon>Araneidae</taxon>
        <taxon>Araneus</taxon>
    </lineage>
</organism>
<sequence length="16" mass="1739">GESQEGAFSSYFCNGR</sequence>
<evidence type="ECO:0000313" key="2">
    <source>
        <dbReference type="Proteomes" id="UP000499080"/>
    </source>
</evidence>
<reference evidence="1 2" key="1">
    <citation type="journal article" date="2019" name="Sci. Rep.">
        <title>Orb-weaving spider Araneus ventricosus genome elucidates the spidroin gene catalogue.</title>
        <authorList>
            <person name="Kono N."/>
            <person name="Nakamura H."/>
            <person name="Ohtoshi R."/>
            <person name="Moran D.A.P."/>
            <person name="Shinohara A."/>
            <person name="Yoshida Y."/>
            <person name="Fujiwara M."/>
            <person name="Mori M."/>
            <person name="Tomita M."/>
            <person name="Arakawa K."/>
        </authorList>
    </citation>
    <scope>NUCLEOTIDE SEQUENCE [LARGE SCALE GENOMIC DNA]</scope>
</reference>
<gene>
    <name evidence="1" type="ORF">AVEN_18422-2_1</name>
</gene>
<evidence type="ECO:0000313" key="1">
    <source>
        <dbReference type="EMBL" id="GBM48919.1"/>
    </source>
</evidence>
<dbReference type="Proteomes" id="UP000499080">
    <property type="component" value="Unassembled WGS sequence"/>
</dbReference>
<accession>A0A4Y2G8G1</accession>
<comment type="caution">
    <text evidence="1">The sequence shown here is derived from an EMBL/GenBank/DDBJ whole genome shotgun (WGS) entry which is preliminary data.</text>
</comment>
<dbReference type="EMBL" id="BGPR01001233">
    <property type="protein sequence ID" value="GBM48919.1"/>
    <property type="molecule type" value="Genomic_DNA"/>
</dbReference>
<keyword evidence="2" id="KW-1185">Reference proteome</keyword>
<dbReference type="AlphaFoldDB" id="A0A4Y2G8G1"/>
<protein>
    <submittedName>
        <fullName evidence="1">Uncharacterized protein</fullName>
    </submittedName>
</protein>
<feature type="non-terminal residue" evidence="1">
    <location>
        <position position="1"/>
    </location>
</feature>
<proteinExistence type="predicted"/>